<accession>A0A916RM05</accession>
<evidence type="ECO:0000259" key="1">
    <source>
        <dbReference type="Pfam" id="PF13400"/>
    </source>
</evidence>
<protein>
    <recommendedName>
        <fullName evidence="1">Putative Flp pilus-assembly TadG-like N-terminal domain-containing protein</fullName>
    </recommendedName>
</protein>
<reference evidence="2" key="2">
    <citation type="submission" date="2020-09" db="EMBL/GenBank/DDBJ databases">
        <authorList>
            <person name="Sun Q."/>
            <person name="Zhou Y."/>
        </authorList>
    </citation>
    <scope>NUCLEOTIDE SEQUENCE</scope>
    <source>
        <strain evidence="2">CGMCC 1.15447</strain>
    </source>
</reference>
<dbReference type="InterPro" id="IPR028087">
    <property type="entry name" value="Tad_N"/>
</dbReference>
<gene>
    <name evidence="2" type="ORF">GCM10011507_10910</name>
</gene>
<name>A0A916RM05_9BACT</name>
<comment type="caution">
    <text evidence="2">The sequence shown here is derived from an EMBL/GenBank/DDBJ whole genome shotgun (WGS) entry which is preliminary data.</text>
</comment>
<dbReference type="AlphaFoldDB" id="A0A916RM05"/>
<proteinExistence type="predicted"/>
<dbReference type="EMBL" id="BMJB01000001">
    <property type="protein sequence ID" value="GGA61243.1"/>
    <property type="molecule type" value="Genomic_DNA"/>
</dbReference>
<dbReference type="Proteomes" id="UP000648801">
    <property type="component" value="Unassembled WGS sequence"/>
</dbReference>
<keyword evidence="3" id="KW-1185">Reference proteome</keyword>
<sequence length="405" mass="41019">MKALREENGQALVITVLSMTILLGFSALAADVGIMMRTKRITQTAADAAAIAGALEISYGDVSSAANAASAQNGMTNGANGATIVVNNPPSLGPHANNPNYVEVIASQVEPTLFMNLFNFNSLTVKTRAVAYNGGAAYGCVYVLASSGAKAMQLQGSFNFNAPNCGVIVNSTDPCALQFTGAGGSLVAGSVGVAGGDCGQTGDSNPTPVKGIAPVSDPLGGLTPPNPSSLSCVPLPNTATIGPTNGGTVCYSGNVTLNNVTLNPGTYVFTGNVTLGNVTSSTATTPFGTTLDINSGSLGVNTGTTINLTAPTTGTYNGIVLMQPLANTNAMQLQFGSSFGTLDGIIWAPGAELFLQDSGGDKNDGVSMTTDLIVNTMYDKTTTLNIQSYTQSTPTSPLTKVTLVE</sequence>
<feature type="domain" description="Putative Flp pilus-assembly TadG-like N-terminal" evidence="1">
    <location>
        <begin position="9"/>
        <end position="54"/>
    </location>
</feature>
<dbReference type="RefSeq" id="WP_188758248.1">
    <property type="nucleotide sequence ID" value="NZ_BMJB01000001.1"/>
</dbReference>
<evidence type="ECO:0000313" key="3">
    <source>
        <dbReference type="Proteomes" id="UP000648801"/>
    </source>
</evidence>
<organism evidence="2 3">
    <name type="scientific">Edaphobacter acidisoli</name>
    <dbReference type="NCBI Taxonomy" id="2040573"/>
    <lineage>
        <taxon>Bacteria</taxon>
        <taxon>Pseudomonadati</taxon>
        <taxon>Acidobacteriota</taxon>
        <taxon>Terriglobia</taxon>
        <taxon>Terriglobales</taxon>
        <taxon>Acidobacteriaceae</taxon>
        <taxon>Edaphobacter</taxon>
    </lineage>
</organism>
<reference evidence="2" key="1">
    <citation type="journal article" date="2014" name="Int. J. Syst. Evol. Microbiol.">
        <title>Complete genome sequence of Corynebacterium casei LMG S-19264T (=DSM 44701T), isolated from a smear-ripened cheese.</title>
        <authorList>
            <consortium name="US DOE Joint Genome Institute (JGI-PGF)"/>
            <person name="Walter F."/>
            <person name="Albersmeier A."/>
            <person name="Kalinowski J."/>
            <person name="Ruckert C."/>
        </authorList>
    </citation>
    <scope>NUCLEOTIDE SEQUENCE</scope>
    <source>
        <strain evidence="2">CGMCC 1.15447</strain>
    </source>
</reference>
<dbReference type="Pfam" id="PF13400">
    <property type="entry name" value="Tad"/>
    <property type="match status" value="1"/>
</dbReference>
<evidence type="ECO:0000313" key="2">
    <source>
        <dbReference type="EMBL" id="GGA61243.1"/>
    </source>
</evidence>